<proteinExistence type="predicted"/>
<gene>
    <name evidence="1" type="ORF">NDU88_000807</name>
</gene>
<name>A0AAV7SXF3_PLEWA</name>
<reference evidence="1" key="1">
    <citation type="journal article" date="2022" name="bioRxiv">
        <title>Sequencing and chromosome-scale assembly of the giantPleurodeles waltlgenome.</title>
        <authorList>
            <person name="Brown T."/>
            <person name="Elewa A."/>
            <person name="Iarovenko S."/>
            <person name="Subramanian E."/>
            <person name="Araus A.J."/>
            <person name="Petzold A."/>
            <person name="Susuki M."/>
            <person name="Suzuki K.-i.T."/>
            <person name="Hayashi T."/>
            <person name="Toyoda A."/>
            <person name="Oliveira C."/>
            <person name="Osipova E."/>
            <person name="Leigh N.D."/>
            <person name="Simon A."/>
            <person name="Yun M.H."/>
        </authorList>
    </citation>
    <scope>NUCLEOTIDE SEQUENCE</scope>
    <source>
        <strain evidence="1">20211129_DDA</strain>
        <tissue evidence="1">Liver</tissue>
    </source>
</reference>
<protein>
    <submittedName>
        <fullName evidence="1">Uncharacterized protein</fullName>
    </submittedName>
</protein>
<evidence type="ECO:0000313" key="1">
    <source>
        <dbReference type="EMBL" id="KAJ1168895.1"/>
    </source>
</evidence>
<organism evidence="1 2">
    <name type="scientific">Pleurodeles waltl</name>
    <name type="common">Iberian ribbed newt</name>
    <dbReference type="NCBI Taxonomy" id="8319"/>
    <lineage>
        <taxon>Eukaryota</taxon>
        <taxon>Metazoa</taxon>
        <taxon>Chordata</taxon>
        <taxon>Craniata</taxon>
        <taxon>Vertebrata</taxon>
        <taxon>Euteleostomi</taxon>
        <taxon>Amphibia</taxon>
        <taxon>Batrachia</taxon>
        <taxon>Caudata</taxon>
        <taxon>Salamandroidea</taxon>
        <taxon>Salamandridae</taxon>
        <taxon>Pleurodelinae</taxon>
        <taxon>Pleurodeles</taxon>
    </lineage>
</organism>
<evidence type="ECO:0000313" key="2">
    <source>
        <dbReference type="Proteomes" id="UP001066276"/>
    </source>
</evidence>
<accession>A0AAV7SXF3</accession>
<dbReference type="AlphaFoldDB" id="A0AAV7SXF3"/>
<comment type="caution">
    <text evidence="1">The sequence shown here is derived from an EMBL/GenBank/DDBJ whole genome shotgun (WGS) entry which is preliminary data.</text>
</comment>
<dbReference type="Proteomes" id="UP001066276">
    <property type="component" value="Chromosome 4_1"/>
</dbReference>
<sequence>MVLSYNASRLADGCREELQSLVHHLQLEPVSVDLTPELLKLPSIPNPGIALMAPLWRADLTSFHQLAGTHQSYRRTLASLKQEIRSLETHYFKSKNIDLLAAISSKLDDLQEKAIRETRYLHRDTQTWHGEGDCPDRTLVRLLCPPYAATYTAELLESDHNPASTTQEIWCVTSSFYAQLCSVTPTLTRLKYSEYFDTRQLVRLDHAHRAHHAYLDTYITSKEIMQVMVGLPGDKAPDGDCLPTAL</sequence>
<keyword evidence="2" id="KW-1185">Reference proteome</keyword>
<dbReference type="EMBL" id="JANPWB010000007">
    <property type="protein sequence ID" value="KAJ1168895.1"/>
    <property type="molecule type" value="Genomic_DNA"/>
</dbReference>